<keyword evidence="1" id="KW-1133">Transmembrane helix</keyword>
<dbReference type="Pfam" id="PF00563">
    <property type="entry name" value="EAL"/>
    <property type="match status" value="1"/>
</dbReference>
<dbReference type="SMART" id="SM00052">
    <property type="entry name" value="EAL"/>
    <property type="match status" value="1"/>
</dbReference>
<dbReference type="InterPro" id="IPR029787">
    <property type="entry name" value="Nucleotide_cyclase"/>
</dbReference>
<dbReference type="InterPro" id="IPR035919">
    <property type="entry name" value="EAL_sf"/>
</dbReference>
<evidence type="ECO:0000256" key="1">
    <source>
        <dbReference type="SAM" id="Phobius"/>
    </source>
</evidence>
<dbReference type="PANTHER" id="PTHR44757">
    <property type="entry name" value="DIGUANYLATE CYCLASE DGCP"/>
    <property type="match status" value="1"/>
</dbReference>
<feature type="transmembrane region" description="Helical" evidence="1">
    <location>
        <begin position="63"/>
        <end position="82"/>
    </location>
</feature>
<dbReference type="InterPro" id="IPR000160">
    <property type="entry name" value="GGDEF_dom"/>
</dbReference>
<protein>
    <submittedName>
        <fullName evidence="4">EAL domain-containing protein</fullName>
    </submittedName>
</protein>
<evidence type="ECO:0000259" key="3">
    <source>
        <dbReference type="PROSITE" id="PS50887"/>
    </source>
</evidence>
<dbReference type="CDD" id="cd01949">
    <property type="entry name" value="GGDEF"/>
    <property type="match status" value="1"/>
</dbReference>
<keyword evidence="5" id="KW-1185">Reference proteome</keyword>
<proteinExistence type="predicted"/>
<dbReference type="Gene3D" id="3.20.20.450">
    <property type="entry name" value="EAL domain"/>
    <property type="match status" value="1"/>
</dbReference>
<reference evidence="4 5" key="1">
    <citation type="journal article" date="2021" name="Int. J. Syst. Evol. Microbiol.">
        <title>Novosphingobium decolorationis sp. nov., an aniline blue-decolourizing bacterium isolated from East Pacific sediment.</title>
        <authorList>
            <person name="Chen X."/>
            <person name="Dong B."/>
            <person name="Chen T."/>
            <person name="Ren N."/>
            <person name="Wang J."/>
            <person name="Xu Y."/>
            <person name="Yang J."/>
            <person name="Zhu S."/>
            <person name="Chen J."/>
        </authorList>
    </citation>
    <scope>NUCLEOTIDE SEQUENCE [LARGE SCALE GENOMIC DNA]</scope>
    <source>
        <strain evidence="4 5">502str22</strain>
    </source>
</reference>
<dbReference type="Proteomes" id="UP000677126">
    <property type="component" value="Chromosome"/>
</dbReference>
<evidence type="ECO:0000259" key="2">
    <source>
        <dbReference type="PROSITE" id="PS50883"/>
    </source>
</evidence>
<feature type="domain" description="GGDEF" evidence="3">
    <location>
        <begin position="261"/>
        <end position="392"/>
    </location>
</feature>
<dbReference type="Pfam" id="PF00990">
    <property type="entry name" value="GGDEF"/>
    <property type="match status" value="1"/>
</dbReference>
<dbReference type="InterPro" id="IPR052155">
    <property type="entry name" value="Biofilm_reg_signaling"/>
</dbReference>
<dbReference type="SUPFAM" id="SSF141868">
    <property type="entry name" value="EAL domain-like"/>
    <property type="match status" value="1"/>
</dbReference>
<dbReference type="NCBIfam" id="TIGR00254">
    <property type="entry name" value="GGDEF"/>
    <property type="match status" value="1"/>
</dbReference>
<dbReference type="SUPFAM" id="SSF55073">
    <property type="entry name" value="Nucleotide cyclase"/>
    <property type="match status" value="1"/>
</dbReference>
<evidence type="ECO:0000313" key="4">
    <source>
        <dbReference type="EMBL" id="QVM85762.1"/>
    </source>
</evidence>
<sequence length="658" mass="71722">MPAETSDLQQENSPRLNTAKAGQHPLVVAQYLRLRQQIPALYGLLSANTTILAYTHRHVAPAILAYAIPAVLIGVSLMRMVIWIRPVKAESFVPSLVAAKLRATTRLSFVFSLAFVFWAFTLDLYGGPYEHGHVAIFVAVTLLGCVYCLSFLPQAAEAVCVTGTFSFLVHALYIGTEVYIAIAINLALVAVVILKLTRNSYNAFVELEVSQRALNSERRQAQSLGEENAYLAQTDALTGLPNRRYFFTALEKLLAGSPRDRPFCVGLLDLDRFKPVNDTYGHANGDRLLSILGQRMVEAAPADTILARLGGDEFGLIVMGDLQQAEAVAQRLAEEIGKPGQLGDVVVSVGCSVGLASYPEAATTANLLFDRADFALYHAKNHKRGQCVRFTEELEALIRSEQTLDTALQAADLDAELSLAFQPIVDTTNLRFIGVECLARWTSPLIGEVSPEQLISTGERLGRARDVTLILFDKALQAMEALPENLRMSFNLSGHDLSDPSTIAGLLDRIAGMTCSPKRLLFEITETSLITELERARSALGRLHATGAKIALDDFGTGYSSLSSLHQLPLDVLKIDRSFASQLDEAAGRRLITAIRNLARSLDLECVIEGIETDNQLISARLAGFPLAQGYLIARPMPLAALLHRMDVGNSVHTQLAQ</sequence>
<name>A0ABX8E9Q8_9SPHN</name>
<keyword evidence="1" id="KW-0812">Transmembrane</keyword>
<feature type="domain" description="EAL" evidence="2">
    <location>
        <begin position="401"/>
        <end position="650"/>
    </location>
</feature>
<feature type="transmembrane region" description="Helical" evidence="1">
    <location>
        <begin position="132"/>
        <end position="149"/>
    </location>
</feature>
<dbReference type="PROSITE" id="PS50887">
    <property type="entry name" value="GGDEF"/>
    <property type="match status" value="1"/>
</dbReference>
<dbReference type="CDD" id="cd01948">
    <property type="entry name" value="EAL"/>
    <property type="match status" value="1"/>
</dbReference>
<organism evidence="4 5">
    <name type="scientific">Novosphingobium decolorationis</name>
    <dbReference type="NCBI Taxonomy" id="2698673"/>
    <lineage>
        <taxon>Bacteria</taxon>
        <taxon>Pseudomonadati</taxon>
        <taxon>Pseudomonadota</taxon>
        <taxon>Alphaproteobacteria</taxon>
        <taxon>Sphingomonadales</taxon>
        <taxon>Sphingomonadaceae</taxon>
        <taxon>Novosphingobium</taxon>
    </lineage>
</organism>
<dbReference type="EMBL" id="CP054856">
    <property type="protein sequence ID" value="QVM85762.1"/>
    <property type="molecule type" value="Genomic_DNA"/>
</dbReference>
<evidence type="ECO:0000313" key="5">
    <source>
        <dbReference type="Proteomes" id="UP000677126"/>
    </source>
</evidence>
<dbReference type="PANTHER" id="PTHR44757:SF2">
    <property type="entry name" value="BIOFILM ARCHITECTURE MAINTENANCE PROTEIN MBAA"/>
    <property type="match status" value="1"/>
</dbReference>
<keyword evidence="1" id="KW-0472">Membrane</keyword>
<dbReference type="InterPro" id="IPR043128">
    <property type="entry name" value="Rev_trsase/Diguanyl_cyclase"/>
</dbReference>
<accession>A0ABX8E9Q8</accession>
<feature type="transmembrane region" description="Helical" evidence="1">
    <location>
        <begin position="103"/>
        <end position="120"/>
    </location>
</feature>
<dbReference type="InterPro" id="IPR001633">
    <property type="entry name" value="EAL_dom"/>
</dbReference>
<feature type="transmembrane region" description="Helical" evidence="1">
    <location>
        <begin position="179"/>
        <end position="197"/>
    </location>
</feature>
<dbReference type="Gene3D" id="3.30.70.270">
    <property type="match status" value="1"/>
</dbReference>
<dbReference type="PROSITE" id="PS50883">
    <property type="entry name" value="EAL"/>
    <property type="match status" value="1"/>
</dbReference>
<dbReference type="SMART" id="SM00267">
    <property type="entry name" value="GGDEF"/>
    <property type="match status" value="1"/>
</dbReference>
<gene>
    <name evidence="4" type="ORF">HT578_20490</name>
</gene>